<keyword evidence="2" id="KW-1185">Reference proteome</keyword>
<feature type="non-terminal residue" evidence="1">
    <location>
        <position position="55"/>
    </location>
</feature>
<dbReference type="AlphaFoldDB" id="A0A9N9EBP8"/>
<dbReference type="EMBL" id="CAJVPK010009731">
    <property type="protein sequence ID" value="CAG8668191.1"/>
    <property type="molecule type" value="Genomic_DNA"/>
</dbReference>
<comment type="caution">
    <text evidence="1">The sequence shown here is derived from an EMBL/GenBank/DDBJ whole genome shotgun (WGS) entry which is preliminary data.</text>
</comment>
<protein>
    <submittedName>
        <fullName evidence="1">8922_t:CDS:1</fullName>
    </submittedName>
</protein>
<feature type="non-terminal residue" evidence="1">
    <location>
        <position position="1"/>
    </location>
</feature>
<organism evidence="1 2">
    <name type="scientific">Diversispora eburnea</name>
    <dbReference type="NCBI Taxonomy" id="1213867"/>
    <lineage>
        <taxon>Eukaryota</taxon>
        <taxon>Fungi</taxon>
        <taxon>Fungi incertae sedis</taxon>
        <taxon>Mucoromycota</taxon>
        <taxon>Glomeromycotina</taxon>
        <taxon>Glomeromycetes</taxon>
        <taxon>Diversisporales</taxon>
        <taxon>Diversisporaceae</taxon>
        <taxon>Diversispora</taxon>
    </lineage>
</organism>
<dbReference type="OrthoDB" id="2418186at2759"/>
<proteinExistence type="predicted"/>
<reference evidence="1" key="1">
    <citation type="submission" date="2021-06" db="EMBL/GenBank/DDBJ databases">
        <authorList>
            <person name="Kallberg Y."/>
            <person name="Tangrot J."/>
            <person name="Rosling A."/>
        </authorList>
    </citation>
    <scope>NUCLEOTIDE SEQUENCE</scope>
    <source>
        <strain evidence="1">AZ414A</strain>
    </source>
</reference>
<name>A0A9N9EBP8_9GLOM</name>
<evidence type="ECO:0000313" key="1">
    <source>
        <dbReference type="EMBL" id="CAG8668191.1"/>
    </source>
</evidence>
<dbReference type="Proteomes" id="UP000789706">
    <property type="component" value="Unassembled WGS sequence"/>
</dbReference>
<sequence>KITNTKSSTLSGVILFGLDLECLKLCHKNKENILPINLKKKTPFLNLKSNSQKNN</sequence>
<gene>
    <name evidence="1" type="ORF">DEBURN_LOCUS12005</name>
</gene>
<evidence type="ECO:0000313" key="2">
    <source>
        <dbReference type="Proteomes" id="UP000789706"/>
    </source>
</evidence>
<accession>A0A9N9EBP8</accession>